<name>A0A1I1RHL2_9BACT</name>
<dbReference type="STRING" id="662367.SAMN05216167_104414"/>
<dbReference type="Proteomes" id="UP000198598">
    <property type="component" value="Unassembled WGS sequence"/>
</dbReference>
<evidence type="ECO:0000256" key="1">
    <source>
        <dbReference type="SAM" id="SignalP"/>
    </source>
</evidence>
<reference evidence="2 3" key="1">
    <citation type="submission" date="2016-10" db="EMBL/GenBank/DDBJ databases">
        <authorList>
            <person name="de Groot N.N."/>
        </authorList>
    </citation>
    <scope>NUCLEOTIDE SEQUENCE [LARGE SCALE GENOMIC DNA]</scope>
    <source>
        <strain evidence="2 3">DSM 26130</strain>
    </source>
</reference>
<evidence type="ECO:0000313" key="3">
    <source>
        <dbReference type="Proteomes" id="UP000198598"/>
    </source>
</evidence>
<keyword evidence="1" id="KW-0732">Signal</keyword>
<protein>
    <recommendedName>
        <fullName evidence="4">Por secretion system C-terminal sorting domain-containing protein</fullName>
    </recommendedName>
</protein>
<evidence type="ECO:0008006" key="4">
    <source>
        <dbReference type="Google" id="ProtNLM"/>
    </source>
</evidence>
<dbReference type="RefSeq" id="WP_093827286.1">
    <property type="nucleotide sequence ID" value="NZ_FOLQ01000004.1"/>
</dbReference>
<keyword evidence="3" id="KW-1185">Reference proteome</keyword>
<organism evidence="2 3">
    <name type="scientific">Spirosoma endophyticum</name>
    <dbReference type="NCBI Taxonomy" id="662367"/>
    <lineage>
        <taxon>Bacteria</taxon>
        <taxon>Pseudomonadati</taxon>
        <taxon>Bacteroidota</taxon>
        <taxon>Cytophagia</taxon>
        <taxon>Cytophagales</taxon>
        <taxon>Cytophagaceae</taxon>
        <taxon>Spirosoma</taxon>
    </lineage>
</organism>
<dbReference type="AlphaFoldDB" id="A0A1I1RHL2"/>
<feature type="chain" id="PRO_5011612127" description="Por secretion system C-terminal sorting domain-containing protein" evidence="1">
    <location>
        <begin position="23"/>
        <end position="136"/>
    </location>
</feature>
<sequence>MKTSIKLIASALLLTISLSVSSFGKGQDDHLTKAFVAAMFPANNTSKLWLCLEKYKPEEKVTLEVVNEKGQVMFQEIVSGKSRKKSAIRQQFDMSEIPDGTYTFRVSAESQKEEFTFKLATPNLEVNQPIRLVAIK</sequence>
<feature type="signal peptide" evidence="1">
    <location>
        <begin position="1"/>
        <end position="22"/>
    </location>
</feature>
<evidence type="ECO:0000313" key="2">
    <source>
        <dbReference type="EMBL" id="SFD33815.1"/>
    </source>
</evidence>
<dbReference type="EMBL" id="FOLQ01000004">
    <property type="protein sequence ID" value="SFD33815.1"/>
    <property type="molecule type" value="Genomic_DNA"/>
</dbReference>
<proteinExistence type="predicted"/>
<gene>
    <name evidence="2" type="ORF">SAMN05216167_104414</name>
</gene>
<dbReference type="OrthoDB" id="964920at2"/>
<accession>A0A1I1RHL2</accession>